<evidence type="ECO:0000256" key="1">
    <source>
        <dbReference type="SAM" id="MobiDB-lite"/>
    </source>
</evidence>
<dbReference type="AlphaFoldDB" id="A0A1K0JAI7"/>
<sequence>MPRRMMACAARCRCSGRERRTGFPLQPGLAPAPPAAPLLAGTHNRPARPARDEDGALPEWERWQVAGTASAEAIGKRDVPETARFGARRIAKRP</sequence>
<feature type="region of interest" description="Disordered" evidence="1">
    <location>
        <begin position="18"/>
        <end position="94"/>
    </location>
</feature>
<reference evidence="2" key="1">
    <citation type="submission" date="2016-09" db="EMBL/GenBank/DDBJ databases">
        <authorList>
            <person name="Capua I."/>
            <person name="De Benedictis P."/>
            <person name="Joannis T."/>
            <person name="Lombin L.H."/>
            <person name="Cattoli G."/>
        </authorList>
    </citation>
    <scope>NUCLEOTIDE SEQUENCE</scope>
    <source>
        <strain evidence="2">B9</strain>
    </source>
</reference>
<dbReference type="EMBL" id="FMSH01000131">
    <property type="protein sequence ID" value="SCU74965.1"/>
    <property type="molecule type" value="Genomic_DNA"/>
</dbReference>
<evidence type="ECO:0000313" key="2">
    <source>
        <dbReference type="EMBL" id="SCU74965.1"/>
    </source>
</evidence>
<accession>A0A1K0JAI7</accession>
<gene>
    <name evidence="2" type="ORF">CNECB9_2160024</name>
</gene>
<protein>
    <submittedName>
        <fullName evidence="2">Uncharacterized protein</fullName>
    </submittedName>
</protein>
<proteinExistence type="predicted"/>
<name>A0A1K0JAI7_CUPNE</name>
<feature type="compositionally biased region" description="Basic and acidic residues" evidence="1">
    <location>
        <begin position="49"/>
        <end position="62"/>
    </location>
</feature>
<organism evidence="2">
    <name type="scientific">Cupriavidus necator</name>
    <name type="common">Alcaligenes eutrophus</name>
    <name type="synonym">Ralstonia eutropha</name>
    <dbReference type="NCBI Taxonomy" id="106590"/>
    <lineage>
        <taxon>Bacteria</taxon>
        <taxon>Pseudomonadati</taxon>
        <taxon>Pseudomonadota</taxon>
        <taxon>Betaproteobacteria</taxon>
        <taxon>Burkholderiales</taxon>
        <taxon>Burkholderiaceae</taxon>
        <taxon>Cupriavidus</taxon>
    </lineage>
</organism>